<keyword evidence="8" id="KW-1133">Transmembrane helix</keyword>
<comment type="function">
    <text evidence="11">Catalyzes the ATP-dependent dehydration of threonylcarbamoyladenosine at position 37 (t(6)A37) to form cyclic t(6)A37 (ct(6)A37) in tRNAs that read codons beginning with adenine.</text>
</comment>
<dbReference type="SUPFAM" id="SSF69572">
    <property type="entry name" value="Activating enzymes of the ubiquitin-like proteins"/>
    <property type="match status" value="1"/>
</dbReference>
<evidence type="ECO:0000256" key="5">
    <source>
        <dbReference type="ARBA" id="ARBA00022741"/>
    </source>
</evidence>
<keyword evidence="16" id="KW-1185">Reference proteome</keyword>
<accession>A0AAD6MRL8</accession>
<dbReference type="FunFam" id="3.40.50.720:FF:000125">
    <property type="entry name" value="tRNA threonylcarbamoyladenosine dehydratase 2-like"/>
    <property type="match status" value="1"/>
</dbReference>
<dbReference type="Gene3D" id="3.40.50.720">
    <property type="entry name" value="NAD(P)-binding Rossmann-like Domain"/>
    <property type="match status" value="1"/>
</dbReference>
<evidence type="ECO:0000313" key="16">
    <source>
        <dbReference type="Proteomes" id="UP001215712"/>
    </source>
</evidence>
<feature type="region of interest" description="Disordered" evidence="12">
    <location>
        <begin position="1"/>
        <end position="62"/>
    </location>
</feature>
<evidence type="ECO:0000256" key="11">
    <source>
        <dbReference type="ARBA" id="ARBA00060084"/>
    </source>
</evidence>
<evidence type="ECO:0000256" key="4">
    <source>
        <dbReference type="ARBA" id="ARBA00022692"/>
    </source>
</evidence>
<dbReference type="InterPro" id="IPR029052">
    <property type="entry name" value="Metallo-depent_PP-like"/>
</dbReference>
<evidence type="ECO:0000256" key="8">
    <source>
        <dbReference type="ARBA" id="ARBA00022989"/>
    </source>
</evidence>
<dbReference type="InterPro" id="IPR000594">
    <property type="entry name" value="ThiF_NAD_FAD-bd"/>
</dbReference>
<keyword evidence="7" id="KW-0067">ATP-binding</keyword>
<comment type="subcellular location">
    <subcellularLocation>
        <location evidence="1">Mitochondrion outer membrane</location>
        <topology evidence="1">Multi-pass membrane protein</topology>
    </subcellularLocation>
</comment>
<evidence type="ECO:0000256" key="1">
    <source>
        <dbReference type="ARBA" id="ARBA00004374"/>
    </source>
</evidence>
<dbReference type="InterPro" id="IPR045886">
    <property type="entry name" value="ThiF/MoeB/HesA"/>
</dbReference>
<evidence type="ECO:0000313" key="15">
    <source>
        <dbReference type="EMBL" id="KAJ5709134.1"/>
    </source>
</evidence>
<dbReference type="EMBL" id="JAQJAN010000019">
    <property type="protein sequence ID" value="KAJ5709134.1"/>
    <property type="molecule type" value="Genomic_DNA"/>
</dbReference>
<dbReference type="PANTHER" id="PTHR43267">
    <property type="entry name" value="TRNA THREONYLCARBAMOYLADENOSINE DEHYDRATASE"/>
    <property type="match status" value="1"/>
</dbReference>
<dbReference type="GO" id="GO:0005524">
    <property type="term" value="F:ATP binding"/>
    <property type="evidence" value="ECO:0007669"/>
    <property type="project" value="UniProtKB-KW"/>
</dbReference>
<evidence type="ECO:0000256" key="12">
    <source>
        <dbReference type="SAM" id="MobiDB-lite"/>
    </source>
</evidence>
<gene>
    <name evidence="15" type="ORF">N7493_010468</name>
</gene>
<name>A0AAD6MRL8_9EURO</name>
<keyword evidence="6" id="KW-1000">Mitochondrion outer membrane</keyword>
<dbReference type="Gene3D" id="3.60.21.10">
    <property type="match status" value="1"/>
</dbReference>
<keyword evidence="5" id="KW-0547">Nucleotide-binding</keyword>
<evidence type="ECO:0000256" key="3">
    <source>
        <dbReference type="ARBA" id="ARBA00022598"/>
    </source>
</evidence>
<evidence type="ECO:0000256" key="9">
    <source>
        <dbReference type="ARBA" id="ARBA00023128"/>
    </source>
</evidence>
<feature type="domain" description="Calcineurin-like phosphoesterase" evidence="13">
    <location>
        <begin position="733"/>
        <end position="941"/>
    </location>
</feature>
<keyword evidence="3" id="KW-0436">Ligase</keyword>
<dbReference type="GO" id="GO:0061504">
    <property type="term" value="P:cyclic threonylcarbamoyladenosine biosynthetic process"/>
    <property type="evidence" value="ECO:0007669"/>
    <property type="project" value="TreeGrafter"/>
</dbReference>
<dbReference type="PANTHER" id="PTHR43267:SF2">
    <property type="entry name" value="TRNA THREONYLCARBAMOYLADENOSINE DEHYDRATASE 1-RELATED"/>
    <property type="match status" value="1"/>
</dbReference>
<organism evidence="15 16">
    <name type="scientific">Penicillium malachiteum</name>
    <dbReference type="NCBI Taxonomy" id="1324776"/>
    <lineage>
        <taxon>Eukaryota</taxon>
        <taxon>Fungi</taxon>
        <taxon>Dikarya</taxon>
        <taxon>Ascomycota</taxon>
        <taxon>Pezizomycotina</taxon>
        <taxon>Eurotiomycetes</taxon>
        <taxon>Eurotiomycetidae</taxon>
        <taxon>Eurotiales</taxon>
        <taxon>Aspergillaceae</taxon>
        <taxon>Penicillium</taxon>
    </lineage>
</organism>
<dbReference type="GO" id="GO:0016787">
    <property type="term" value="F:hydrolase activity"/>
    <property type="evidence" value="ECO:0007669"/>
    <property type="project" value="InterPro"/>
</dbReference>
<dbReference type="CDD" id="cd00755">
    <property type="entry name" value="YgdL_like"/>
    <property type="match status" value="1"/>
</dbReference>
<feature type="domain" description="THIF-type NAD/FAD binding fold" evidence="14">
    <location>
        <begin position="170"/>
        <end position="428"/>
    </location>
</feature>
<dbReference type="GO" id="GO:0061503">
    <property type="term" value="F:tRNA threonylcarbamoyladenosine dehydratase"/>
    <property type="evidence" value="ECO:0007669"/>
    <property type="project" value="TreeGrafter"/>
</dbReference>
<dbReference type="InterPro" id="IPR004843">
    <property type="entry name" value="Calcineurin-like_PHP"/>
</dbReference>
<keyword evidence="10" id="KW-0472">Membrane</keyword>
<dbReference type="CDD" id="cd00144">
    <property type="entry name" value="MPP_PPP_family"/>
    <property type="match status" value="1"/>
</dbReference>
<evidence type="ECO:0000259" key="14">
    <source>
        <dbReference type="Pfam" id="PF00899"/>
    </source>
</evidence>
<dbReference type="SUPFAM" id="SSF56300">
    <property type="entry name" value="Metallo-dependent phosphatases"/>
    <property type="match status" value="1"/>
</dbReference>
<evidence type="ECO:0000256" key="2">
    <source>
        <dbReference type="ARBA" id="ARBA00009919"/>
    </source>
</evidence>
<comment type="caution">
    <text evidence="15">The sequence shown here is derived from an EMBL/GenBank/DDBJ whole genome shotgun (WGS) entry which is preliminary data.</text>
</comment>
<proteinExistence type="inferred from homology"/>
<dbReference type="InterPro" id="IPR035985">
    <property type="entry name" value="Ubiquitin-activating_enz"/>
</dbReference>
<protein>
    <submittedName>
        <fullName evidence="15">Molybdenum cofactor biosynthesis MoeB</fullName>
    </submittedName>
</protein>
<dbReference type="Pfam" id="PF00149">
    <property type="entry name" value="Metallophos"/>
    <property type="match status" value="1"/>
</dbReference>
<feature type="compositionally biased region" description="Acidic residues" evidence="12">
    <location>
        <begin position="13"/>
        <end position="25"/>
    </location>
</feature>
<reference evidence="15" key="1">
    <citation type="journal article" date="2023" name="IMA Fungus">
        <title>Comparative genomic study of the Penicillium genus elucidates a diverse pangenome and 15 lateral gene transfer events.</title>
        <authorList>
            <person name="Petersen C."/>
            <person name="Sorensen T."/>
            <person name="Nielsen M.R."/>
            <person name="Sondergaard T.E."/>
            <person name="Sorensen J.L."/>
            <person name="Fitzpatrick D.A."/>
            <person name="Frisvad J.C."/>
            <person name="Nielsen K.L."/>
        </authorList>
    </citation>
    <scope>NUCLEOTIDE SEQUENCE</scope>
    <source>
        <strain evidence="15">IBT 17514</strain>
    </source>
</reference>
<reference evidence="15" key="2">
    <citation type="submission" date="2023-01" db="EMBL/GenBank/DDBJ databases">
        <authorList>
            <person name="Petersen C."/>
        </authorList>
    </citation>
    <scope>NUCLEOTIDE SEQUENCE</scope>
    <source>
        <strain evidence="15">IBT 17514</strain>
    </source>
</reference>
<comment type="similarity">
    <text evidence="2">Belongs to the HesA/MoeB/ThiF family.</text>
</comment>
<evidence type="ECO:0000256" key="6">
    <source>
        <dbReference type="ARBA" id="ARBA00022787"/>
    </source>
</evidence>
<sequence>MAPSNSKWWQAPDEADLDYGFDSDDLDRFIGPKGNPRRPRPTNEIREQGEGQDSSKNNADKGVLGNMTDWLSRHVGSHNSQLAATAVFSAVTVAGGILGYQAHQRRGAVRDLKASIPAADDRHPSDKLTDFGAAEIAVPMSKEDERSAALARRAQQGDYDDDLILEQLARNRVFLTDDGLAKLRSSFIVVVGCGGVGSHAAASLARSGVSKIRLIDFDQVTLSSLNRHALATLADVGTPKVHCIRRRLEQIAPWVMFDCRNELFGKEAAENLLGPWTLTHEGEGRRPDYVLDCIDNITSKVDLLHYCHTNSLPVISSMGAGCKSDPTRVVVGDISLSTEDPLSRSTRRRLKAKGVSSGIATVFSTEKPGPGKASLLPLPEDEFAKGQVGELGVLPDFRVRILPVLGTMPAVFGYTVANHVICSVSNYPIDYSMVSKGRDKMYDSALATLQGLSERLNKQVAGEDAISVRIPISRDDIAFLMEEVWRGKSAITGLQNRLMLVPWRVPAQGWGVDPKWAQEGQKILPLDIKELVCMTKDEATYHEREVLRGGKTVEEAYEETILQRVNLRLKEAEEYEKYRDHELDLPYRTSHSSPRASRFSRYSRPLIDSVRNGWQSHSNPAYHHLSPDNDKHPGWLQMAMSIIAAPRFRRYVIVYLTLFLLGWSGWSLILYPRLEERSSLLHALDPASKAEAGGWFGTNSLPRFDDLIQIRTLDPDFLPTVPLEGDADWKKKRLIIVGDVHGCKEELVELLDKVSFSPANGDHLIFTGDLINKGPDSAGVVDLAREHSASCVRGNHEDRVLLLRHDIVASNTMAGPAEGDVEIYSEREMNERALARSLNDEQASWLDLCPVILDLGLISGMGQTVVVHGGLVPGVELERQDPLSVMTMRTIDLDTHVPSSSSEGFNWAKMFDKHQSILHTSLKASRVDPDSQTTTVIYGHDAKTSLNIRTYTKGLDTGCVKGGKLTAMTIEPGGKQKLVQVKCHKYLTD</sequence>
<dbReference type="GO" id="GO:0008641">
    <property type="term" value="F:ubiquitin-like modifier activating enzyme activity"/>
    <property type="evidence" value="ECO:0007669"/>
    <property type="project" value="InterPro"/>
</dbReference>
<keyword evidence="4" id="KW-0812">Transmembrane</keyword>
<dbReference type="Pfam" id="PF00899">
    <property type="entry name" value="ThiF"/>
    <property type="match status" value="1"/>
</dbReference>
<evidence type="ECO:0000259" key="13">
    <source>
        <dbReference type="Pfam" id="PF00149"/>
    </source>
</evidence>
<evidence type="ECO:0000256" key="10">
    <source>
        <dbReference type="ARBA" id="ARBA00023136"/>
    </source>
</evidence>
<dbReference type="AlphaFoldDB" id="A0AAD6MRL8"/>
<dbReference type="GO" id="GO:0005741">
    <property type="term" value="C:mitochondrial outer membrane"/>
    <property type="evidence" value="ECO:0007669"/>
    <property type="project" value="UniProtKB-SubCell"/>
</dbReference>
<keyword evidence="9" id="KW-0496">Mitochondrion</keyword>
<evidence type="ECO:0000256" key="7">
    <source>
        <dbReference type="ARBA" id="ARBA00022840"/>
    </source>
</evidence>
<dbReference type="Proteomes" id="UP001215712">
    <property type="component" value="Unassembled WGS sequence"/>
</dbReference>